<dbReference type="InterPro" id="IPR001810">
    <property type="entry name" value="F-box_dom"/>
</dbReference>
<sequence>MSLISATMGPAASHERATPPHGLFLIDIKRPTQEVYVSRSIKSCKGAVSAGERVSRLAAYIARESMERLYSLSLAVLTKISCRTSHRRECQARQALTGLIGARPINLRRPMKLEATRNSTHVDRDWDTESREQLGQRMRVMGSEFLKVRTKYNSLAKINTLPAEIMSSIFLMVMASLKGLNPPARWQGGRLVGRIGPDISWINVTHVCRHWREVALDCATLWSTVLFCTPELTEAMTIRSKNAPLSFKFDCYDNRFNDVVSRILSQPQRLRSVEISGLLHPALLDKSSRSAPFLERLVLSPLTSLPKILLPTNFLQGGAVCLKHLELQHFHIPSWEQLPLGPHLTLLELKLTTSGKRPSAQSFLESLQAMPLLQHLTLFDFLPEGDYPKHFSDDSERPPLPDLRALELSDTSAAITAFFATLTVPQTAKVAVYLTDIDPEIEKSPLSQLLVNLRKSWKGLEEGVQRLILEEEYLQKFDIHVEYLQLQLYRKRSIEVKSNEYIRPDLLINLRSDHDLHPHAVFSTIAAQLDISQLIFLSVLFESYILTPETWISAFGALEGLKSITVGHTVALSLIEALGEDTAFQADGSVQPNSTLLPPHFPNLSKITFWSVDFGLQTNNPSAFISYIQQTITVFRRKIYPRIALEISTCGNFRQEHLEQLEGMGIEVDWDSHNGDMHGQEGARPILYAEFTDDEEDNEEGEEGE</sequence>
<evidence type="ECO:0000313" key="3">
    <source>
        <dbReference type="Proteomes" id="UP000521943"/>
    </source>
</evidence>
<protein>
    <recommendedName>
        <fullName evidence="1">F-box domain-containing protein</fullName>
    </recommendedName>
</protein>
<dbReference type="AlphaFoldDB" id="A0A8H6IHE1"/>
<name>A0A8H6IHE1_9AGAR</name>
<dbReference type="SUPFAM" id="SSF52047">
    <property type="entry name" value="RNI-like"/>
    <property type="match status" value="1"/>
</dbReference>
<dbReference type="EMBL" id="JACGCI010000005">
    <property type="protein sequence ID" value="KAF6763861.1"/>
    <property type="molecule type" value="Genomic_DNA"/>
</dbReference>
<accession>A0A8H6IHE1</accession>
<feature type="domain" description="F-box" evidence="1">
    <location>
        <begin position="158"/>
        <end position="226"/>
    </location>
</feature>
<dbReference type="OrthoDB" id="3156934at2759"/>
<proteinExistence type="predicted"/>
<reference evidence="2 3" key="1">
    <citation type="submission" date="2020-07" db="EMBL/GenBank/DDBJ databases">
        <title>Comparative genomics of pyrophilous fungi reveals a link between fire events and developmental genes.</title>
        <authorList>
            <consortium name="DOE Joint Genome Institute"/>
            <person name="Steindorff A.S."/>
            <person name="Carver A."/>
            <person name="Calhoun S."/>
            <person name="Stillman K."/>
            <person name="Liu H."/>
            <person name="Lipzen A."/>
            <person name="Pangilinan J."/>
            <person name="Labutti K."/>
            <person name="Bruns T.D."/>
            <person name="Grigoriev I.V."/>
        </authorList>
    </citation>
    <scope>NUCLEOTIDE SEQUENCE [LARGE SCALE GENOMIC DNA]</scope>
    <source>
        <strain evidence="2 3">CBS 144469</strain>
    </source>
</reference>
<dbReference type="Gene3D" id="1.20.1280.50">
    <property type="match status" value="1"/>
</dbReference>
<comment type="caution">
    <text evidence="2">The sequence shown here is derived from an EMBL/GenBank/DDBJ whole genome shotgun (WGS) entry which is preliminary data.</text>
</comment>
<evidence type="ECO:0000259" key="1">
    <source>
        <dbReference type="Pfam" id="PF12937"/>
    </source>
</evidence>
<dbReference type="Proteomes" id="UP000521943">
    <property type="component" value="Unassembled WGS sequence"/>
</dbReference>
<keyword evidence="3" id="KW-1185">Reference proteome</keyword>
<dbReference type="Pfam" id="PF12937">
    <property type="entry name" value="F-box-like"/>
    <property type="match status" value="1"/>
</dbReference>
<evidence type="ECO:0000313" key="2">
    <source>
        <dbReference type="EMBL" id="KAF6763861.1"/>
    </source>
</evidence>
<gene>
    <name evidence="2" type="ORF">DFP72DRAFT_1136670</name>
</gene>
<organism evidence="2 3">
    <name type="scientific">Ephemerocybe angulata</name>
    <dbReference type="NCBI Taxonomy" id="980116"/>
    <lineage>
        <taxon>Eukaryota</taxon>
        <taxon>Fungi</taxon>
        <taxon>Dikarya</taxon>
        <taxon>Basidiomycota</taxon>
        <taxon>Agaricomycotina</taxon>
        <taxon>Agaricomycetes</taxon>
        <taxon>Agaricomycetidae</taxon>
        <taxon>Agaricales</taxon>
        <taxon>Agaricineae</taxon>
        <taxon>Psathyrellaceae</taxon>
        <taxon>Ephemerocybe</taxon>
    </lineage>
</organism>